<dbReference type="InterPro" id="IPR018060">
    <property type="entry name" value="HTH_AraC"/>
</dbReference>
<dbReference type="Pfam" id="PF12833">
    <property type="entry name" value="HTH_18"/>
    <property type="match status" value="1"/>
</dbReference>
<dbReference type="InterPro" id="IPR009057">
    <property type="entry name" value="Homeodomain-like_sf"/>
</dbReference>
<dbReference type="PROSITE" id="PS01124">
    <property type="entry name" value="HTH_ARAC_FAMILY_2"/>
    <property type="match status" value="1"/>
</dbReference>
<dbReference type="SMART" id="SM00342">
    <property type="entry name" value="HTH_ARAC"/>
    <property type="match status" value="1"/>
</dbReference>
<dbReference type="Gene3D" id="1.10.10.60">
    <property type="entry name" value="Homeodomain-like"/>
    <property type="match status" value="2"/>
</dbReference>
<comment type="caution">
    <text evidence="5">The sequence shown here is derived from an EMBL/GenBank/DDBJ whole genome shotgun (WGS) entry which is preliminary data.</text>
</comment>
<dbReference type="Proteomes" id="UP001454086">
    <property type="component" value="Unassembled WGS sequence"/>
</dbReference>
<feature type="domain" description="HTH araC/xylS-type" evidence="4">
    <location>
        <begin position="367"/>
        <end position="466"/>
    </location>
</feature>
<dbReference type="PANTHER" id="PTHR43280:SF2">
    <property type="entry name" value="HTH-TYPE TRANSCRIPTIONAL REGULATOR EXSA"/>
    <property type="match status" value="1"/>
</dbReference>
<dbReference type="PANTHER" id="PTHR43280">
    <property type="entry name" value="ARAC-FAMILY TRANSCRIPTIONAL REGULATOR"/>
    <property type="match status" value="1"/>
</dbReference>
<evidence type="ECO:0000256" key="1">
    <source>
        <dbReference type="ARBA" id="ARBA00023015"/>
    </source>
</evidence>
<dbReference type="RefSeq" id="WP_050927399.1">
    <property type="nucleotide sequence ID" value="NZ_JBBMFM010000003.1"/>
</dbReference>
<reference evidence="5 6" key="1">
    <citation type="submission" date="2024-03" db="EMBL/GenBank/DDBJ databases">
        <title>Human intestinal bacterial collection.</title>
        <authorList>
            <person name="Pauvert C."/>
            <person name="Hitch T.C.A."/>
            <person name="Clavel T."/>
        </authorList>
    </citation>
    <scope>NUCLEOTIDE SEQUENCE [LARGE SCALE GENOMIC DNA]</scope>
    <source>
        <strain evidence="5 6">CLA-SR-H021</strain>
    </source>
</reference>
<keyword evidence="6" id="KW-1185">Reference proteome</keyword>
<name>A0ABV1D3F4_9FIRM</name>
<dbReference type="EMBL" id="JBBMFM010000003">
    <property type="protein sequence ID" value="MEQ2423614.1"/>
    <property type="molecule type" value="Genomic_DNA"/>
</dbReference>
<proteinExistence type="predicted"/>
<sequence>MKLLILTTTYDHHDKIWKRICDMGFVFDSVGTEYNPALGLELYRTFKPDLVILNAALTSIPFPEYIDLCYSYYAGAKFLIILPENEIHNKTYSPAILDYMTFHQLYTDTFPALLRKARFVIEKPAAVHASSDTSGQYRIIIPKPDITVQFIDSRQFMDELKTILNQYCTNEIYPKGNHVLIKSLSGYAPDASFDNMLQEIQNLYIQNANAHVTFLILDAVCGQASDATRQAALITGAYELSYFCAEQKKIDIRTFTPKVQPARPDLPHLVENTYSLFVNHPDILYSTIGNYYKSDLKASFDTISCGKVHASLAALYLSLSAISGIPDDSLFMVYESLEEEARCISMQFLYLRKKCGPALKDANPILLKSLIYIAAHYHENISLKKAAEYCSTSETYISYLFKNKFIYKFSDYINHIRIKTAVLLLNLKPAGKISSIALDSGFTDYHYFSQLFKKSTGKTVSEYKATEIRQWGIKD</sequence>
<keyword evidence="2" id="KW-0238">DNA-binding</keyword>
<evidence type="ECO:0000256" key="2">
    <source>
        <dbReference type="ARBA" id="ARBA00023125"/>
    </source>
</evidence>
<evidence type="ECO:0000259" key="4">
    <source>
        <dbReference type="PROSITE" id="PS01124"/>
    </source>
</evidence>
<organism evidence="5 6">
    <name type="scientific">Enterocloster hominis</name>
    <name type="common">ex Hitch et al. 2024</name>
    <dbReference type="NCBI Taxonomy" id="1917870"/>
    <lineage>
        <taxon>Bacteria</taxon>
        <taxon>Bacillati</taxon>
        <taxon>Bacillota</taxon>
        <taxon>Clostridia</taxon>
        <taxon>Lachnospirales</taxon>
        <taxon>Lachnospiraceae</taxon>
        <taxon>Enterocloster</taxon>
    </lineage>
</organism>
<evidence type="ECO:0000313" key="6">
    <source>
        <dbReference type="Proteomes" id="UP001454086"/>
    </source>
</evidence>
<gene>
    <name evidence="5" type="ORF">WMQ36_01380</name>
</gene>
<evidence type="ECO:0000313" key="5">
    <source>
        <dbReference type="EMBL" id="MEQ2423614.1"/>
    </source>
</evidence>
<protein>
    <submittedName>
        <fullName evidence="5">Helix-turn-helix domain-containing protein</fullName>
    </submittedName>
</protein>
<evidence type="ECO:0000256" key="3">
    <source>
        <dbReference type="ARBA" id="ARBA00023163"/>
    </source>
</evidence>
<keyword evidence="3" id="KW-0804">Transcription</keyword>
<keyword evidence="1" id="KW-0805">Transcription regulation</keyword>
<dbReference type="SUPFAM" id="SSF46689">
    <property type="entry name" value="Homeodomain-like"/>
    <property type="match status" value="1"/>
</dbReference>
<accession>A0ABV1D3F4</accession>